<evidence type="ECO:0000313" key="2">
    <source>
        <dbReference type="Proteomes" id="UP001648503"/>
    </source>
</evidence>
<dbReference type="EMBL" id="JAFCIX010000271">
    <property type="protein sequence ID" value="KAH6595851.1"/>
    <property type="molecule type" value="Genomic_DNA"/>
</dbReference>
<reference evidence="1 2" key="1">
    <citation type="submission" date="2021-02" db="EMBL/GenBank/DDBJ databases">
        <title>Variation within the Batrachochytrium salamandrivorans European outbreak.</title>
        <authorList>
            <person name="Kelly M."/>
            <person name="Pasmans F."/>
            <person name="Shea T.P."/>
            <person name="Munoz J.F."/>
            <person name="Carranza S."/>
            <person name="Cuomo C.A."/>
            <person name="Martel A."/>
        </authorList>
    </citation>
    <scope>NUCLEOTIDE SEQUENCE [LARGE SCALE GENOMIC DNA]</scope>
    <source>
        <strain evidence="1 2">AMFP18/2</strain>
    </source>
</reference>
<gene>
    <name evidence="1" type="ORF">BASA50_005578</name>
</gene>
<name>A0ABQ8FCG6_9FUNG</name>
<dbReference type="Proteomes" id="UP001648503">
    <property type="component" value="Unassembled WGS sequence"/>
</dbReference>
<comment type="caution">
    <text evidence="1">The sequence shown here is derived from an EMBL/GenBank/DDBJ whole genome shotgun (WGS) entry which is preliminary data.</text>
</comment>
<sequence length="103" mass="11624">MFGVSSAKPKDQLVEELRLYLTSNPYAVTEDGVLIPGNEKSIDRRSSKKTLSKPVYLHRSYGISEMISKEQLLERFRTHLHKHPEIMRADGAIDLVALADTKG</sequence>
<organism evidence="1 2">
    <name type="scientific">Batrachochytrium salamandrivorans</name>
    <dbReference type="NCBI Taxonomy" id="1357716"/>
    <lineage>
        <taxon>Eukaryota</taxon>
        <taxon>Fungi</taxon>
        <taxon>Fungi incertae sedis</taxon>
        <taxon>Chytridiomycota</taxon>
        <taxon>Chytridiomycota incertae sedis</taxon>
        <taxon>Chytridiomycetes</taxon>
        <taxon>Rhizophydiales</taxon>
        <taxon>Rhizophydiales incertae sedis</taxon>
        <taxon>Batrachochytrium</taxon>
    </lineage>
</organism>
<proteinExistence type="predicted"/>
<accession>A0ABQ8FCG6</accession>
<keyword evidence="2" id="KW-1185">Reference proteome</keyword>
<evidence type="ECO:0000313" key="1">
    <source>
        <dbReference type="EMBL" id="KAH6595851.1"/>
    </source>
</evidence>
<protein>
    <submittedName>
        <fullName evidence="1">Uncharacterized protein</fullName>
    </submittedName>
</protein>